<accession>A0A9J6BMS0</accession>
<dbReference type="PROSITE" id="PS50102">
    <property type="entry name" value="RRM"/>
    <property type="match status" value="1"/>
</dbReference>
<evidence type="ECO:0000256" key="4">
    <source>
        <dbReference type="ARBA" id="ARBA00022884"/>
    </source>
</evidence>
<dbReference type="EMBL" id="JADBJN010000003">
    <property type="protein sequence ID" value="KAG5671016.1"/>
    <property type="molecule type" value="Genomic_DNA"/>
</dbReference>
<dbReference type="InterPro" id="IPR052192">
    <property type="entry name" value="Insect_Ionotropic_Sensory_Rcpt"/>
</dbReference>
<dbReference type="PANTHER" id="PTHR42643:SF30">
    <property type="entry name" value="IONOTROPIC RECEPTOR 40A-RELATED"/>
    <property type="match status" value="1"/>
</dbReference>
<dbReference type="SUPFAM" id="SSF52047">
    <property type="entry name" value="RNI-like"/>
    <property type="match status" value="1"/>
</dbReference>
<dbReference type="GO" id="GO:0003723">
    <property type="term" value="F:RNA binding"/>
    <property type="evidence" value="ECO:0007669"/>
    <property type="project" value="UniProtKB-UniRule"/>
</dbReference>
<evidence type="ECO:0000256" key="6">
    <source>
        <dbReference type="ARBA" id="ARBA00023136"/>
    </source>
</evidence>
<dbReference type="InterPro" id="IPR032675">
    <property type="entry name" value="LRR_dom_sf"/>
</dbReference>
<sequence>MKSIKIFLFLLSVSQIKCEIEFIEHGMCDVVREKIILELFKEKQTIVTLVSTEIGSRLDFNCMSSLPLMHFTSLKHVPESQIKEKSIMMDFDTTRGLIYHGSSEKLLNEVFPKIASFNPKIRFLIIITDEEFEELLIKIFTDAWEKFRIFDIFIIYDEEFKDFFQLFNIYGFYLFRPKPQLIQIEVPFLFGDGLERLENFKQTRFNKLEGYELKVVLFTFIMVCEGQVDENGNFILETLRLQDSEILKILSKFADFKIKFVKSPDGINHGYQASNNTFTGSLGMVEYERADFAANARLVAEYNTSNSLCLFPTTTTKLKFSVPKKYWDEVNILTGIYKFLDDKLKLAILILGLVLPILAYICDYISGVKQNSFFNEVTLYYTKFQAIMSFVSVKLPKNWSSRCIVGSVVLFWLIIGNTYSGKMIEFLNTNSGLKQIESIDELMQSDLIVKIPYPMASLFEGNFENTSRSHQLINKIVTKSREMEKIGDPNAFVDVHNMAEMIRSKKYALLFLDNLIDHVEKFYYNSKGNNIMTHIEETPYEYYYATSVPKTSAFVERFNEIIMKSFEAGISKYQMSEAMIDNDLFYIKRMKEGKVPDNSIKSISFNQVFKIDEIILKENKIKNIVDEIEKGSNLYCLKTEDGVNIRKLFLKIFDTSLKTDEIKYLLSVYGKITDIKINIGCGKMRFKNRGYVVYERNCDATKALLGRKNFKDYFLLCAADTWLQPDYIKPSNLYNIDEKINNNESKLLNILDDDCLLHIMYSLDPLDIFTLKNVCSKFFELSKFYFRTIRDLNFTIMKGKKKMTLLEAKMICEKVGKNVLKLSINSEKFNNPRILNFIPKYFPNLKYLQLIGFKLESKDFWEQMKKILIKLETLDLSDNSFIHENFLKCFKNEKNVKLKSLNLSNSNVSSDFLEHVQFIEHLNISGCRNINGQHLIPYVTANKNLISLNIGKCANIYGKAVNEILLNAQQLRAVTLNNYYVDEDTSRFVIPNINPMVNLKELTIQNLNYPLCDQLLRTINLENKLEILNISYGNLTLTTVYAISTMKNLRKLFMNFKTSVSDDLIDYLVDKEHLEEIHIAACSYLSAENILRLFNIKSLKFLDISRCYGFTNDFIIDVCLKIKETQPREKIFLQIGQTEIDQNILNDEFYLKCKKYLHLSWECAKNLEHDYDIDEENNKAENLNQDCYNLDDIINILSNIDDCDPKIVAAIRENL</sequence>
<evidence type="ECO:0000256" key="8">
    <source>
        <dbReference type="ARBA" id="ARBA00023180"/>
    </source>
</evidence>
<feature type="transmembrane region" description="Helical" evidence="10">
    <location>
        <begin position="346"/>
        <end position="365"/>
    </location>
</feature>
<evidence type="ECO:0000259" key="12">
    <source>
        <dbReference type="PROSITE" id="PS50102"/>
    </source>
</evidence>
<reference evidence="13" key="1">
    <citation type="submission" date="2021-03" db="EMBL/GenBank/DDBJ databases">
        <title>Chromosome level genome of the anhydrobiotic midge Polypedilum vanderplanki.</title>
        <authorList>
            <person name="Yoshida Y."/>
            <person name="Kikawada T."/>
            <person name="Gusev O."/>
        </authorList>
    </citation>
    <scope>NUCLEOTIDE SEQUENCE</scope>
    <source>
        <strain evidence="13">NIAS01</strain>
        <tissue evidence="13">Whole body or cell culture</tissue>
    </source>
</reference>
<dbReference type="AlphaFoldDB" id="A0A9J6BMS0"/>
<name>A0A9J6BMS0_POLVA</name>
<dbReference type="Gene3D" id="3.30.70.330">
    <property type="match status" value="1"/>
</dbReference>
<evidence type="ECO:0000256" key="5">
    <source>
        <dbReference type="ARBA" id="ARBA00022989"/>
    </source>
</evidence>
<keyword evidence="6 10" id="KW-0472">Membrane</keyword>
<dbReference type="Pfam" id="PF00076">
    <property type="entry name" value="RRM_1"/>
    <property type="match status" value="1"/>
</dbReference>
<feature type="signal peptide" evidence="11">
    <location>
        <begin position="1"/>
        <end position="18"/>
    </location>
</feature>
<gene>
    <name evidence="13" type="ORF">PVAND_001236</name>
</gene>
<protein>
    <recommendedName>
        <fullName evidence="12">RRM domain-containing protein</fullName>
    </recommendedName>
</protein>
<dbReference type="SUPFAM" id="SSF53850">
    <property type="entry name" value="Periplasmic binding protein-like II"/>
    <property type="match status" value="1"/>
</dbReference>
<evidence type="ECO:0000256" key="11">
    <source>
        <dbReference type="SAM" id="SignalP"/>
    </source>
</evidence>
<evidence type="ECO:0000256" key="9">
    <source>
        <dbReference type="PROSITE-ProRule" id="PRU00176"/>
    </source>
</evidence>
<dbReference type="InterPro" id="IPR012677">
    <property type="entry name" value="Nucleotide-bd_a/b_plait_sf"/>
</dbReference>
<feature type="transmembrane region" description="Helical" evidence="10">
    <location>
        <begin position="399"/>
        <end position="419"/>
    </location>
</feature>
<dbReference type="Proteomes" id="UP001107558">
    <property type="component" value="Chromosome 3"/>
</dbReference>
<keyword evidence="4 9" id="KW-0694">RNA-binding</keyword>
<keyword evidence="3 10" id="KW-0812">Transmembrane</keyword>
<dbReference type="SUPFAM" id="SSF81383">
    <property type="entry name" value="F-box domain"/>
    <property type="match status" value="1"/>
</dbReference>
<evidence type="ECO:0000256" key="7">
    <source>
        <dbReference type="ARBA" id="ARBA00023170"/>
    </source>
</evidence>
<dbReference type="Gene3D" id="3.80.10.10">
    <property type="entry name" value="Ribonuclease Inhibitor"/>
    <property type="match status" value="2"/>
</dbReference>
<keyword evidence="5 10" id="KW-1133">Transmembrane helix</keyword>
<proteinExistence type="predicted"/>
<evidence type="ECO:0000256" key="10">
    <source>
        <dbReference type="SAM" id="Phobius"/>
    </source>
</evidence>
<evidence type="ECO:0000313" key="13">
    <source>
        <dbReference type="EMBL" id="KAG5671016.1"/>
    </source>
</evidence>
<evidence type="ECO:0000313" key="14">
    <source>
        <dbReference type="Proteomes" id="UP001107558"/>
    </source>
</evidence>
<feature type="domain" description="RRM" evidence="12">
    <location>
        <begin position="646"/>
        <end position="730"/>
    </location>
</feature>
<keyword evidence="11" id="KW-0732">Signal</keyword>
<dbReference type="GO" id="GO:0005886">
    <property type="term" value="C:plasma membrane"/>
    <property type="evidence" value="ECO:0007669"/>
    <property type="project" value="UniProtKB-SubCell"/>
</dbReference>
<keyword evidence="2" id="KW-1003">Cell membrane</keyword>
<comment type="caution">
    <text evidence="13">The sequence shown here is derived from an EMBL/GenBank/DDBJ whole genome shotgun (WGS) entry which is preliminary data.</text>
</comment>
<keyword evidence="7" id="KW-0675">Receptor</keyword>
<keyword evidence="14" id="KW-1185">Reference proteome</keyword>
<evidence type="ECO:0000256" key="2">
    <source>
        <dbReference type="ARBA" id="ARBA00022475"/>
    </source>
</evidence>
<comment type="subcellular location">
    <subcellularLocation>
        <location evidence="1">Cell membrane</location>
        <topology evidence="1">Multi-pass membrane protein</topology>
    </subcellularLocation>
</comment>
<dbReference type="PANTHER" id="PTHR42643">
    <property type="entry name" value="IONOTROPIC RECEPTOR 20A-RELATED"/>
    <property type="match status" value="1"/>
</dbReference>
<keyword evidence="8" id="KW-0325">Glycoprotein</keyword>
<dbReference type="InterPro" id="IPR036047">
    <property type="entry name" value="F-box-like_dom_sf"/>
</dbReference>
<dbReference type="InterPro" id="IPR000504">
    <property type="entry name" value="RRM_dom"/>
</dbReference>
<dbReference type="Gene3D" id="1.10.287.70">
    <property type="match status" value="1"/>
</dbReference>
<dbReference type="SUPFAM" id="SSF54928">
    <property type="entry name" value="RNA-binding domain, RBD"/>
    <property type="match status" value="1"/>
</dbReference>
<evidence type="ECO:0000256" key="3">
    <source>
        <dbReference type="ARBA" id="ARBA00022692"/>
    </source>
</evidence>
<dbReference type="OrthoDB" id="8195814at2759"/>
<feature type="chain" id="PRO_5039932008" description="RRM domain-containing protein" evidence="11">
    <location>
        <begin position="19"/>
        <end position="1215"/>
    </location>
</feature>
<dbReference type="CDD" id="cd00590">
    <property type="entry name" value="RRM_SF"/>
    <property type="match status" value="1"/>
</dbReference>
<dbReference type="Gene3D" id="3.40.190.10">
    <property type="entry name" value="Periplasmic binding protein-like II"/>
    <property type="match status" value="1"/>
</dbReference>
<evidence type="ECO:0000256" key="1">
    <source>
        <dbReference type="ARBA" id="ARBA00004651"/>
    </source>
</evidence>
<organism evidence="13 14">
    <name type="scientific">Polypedilum vanderplanki</name>
    <name type="common">Sleeping chironomid midge</name>
    <dbReference type="NCBI Taxonomy" id="319348"/>
    <lineage>
        <taxon>Eukaryota</taxon>
        <taxon>Metazoa</taxon>
        <taxon>Ecdysozoa</taxon>
        <taxon>Arthropoda</taxon>
        <taxon>Hexapoda</taxon>
        <taxon>Insecta</taxon>
        <taxon>Pterygota</taxon>
        <taxon>Neoptera</taxon>
        <taxon>Endopterygota</taxon>
        <taxon>Diptera</taxon>
        <taxon>Nematocera</taxon>
        <taxon>Chironomoidea</taxon>
        <taxon>Chironomidae</taxon>
        <taxon>Chironominae</taxon>
        <taxon>Polypedilum</taxon>
        <taxon>Polypedilum</taxon>
    </lineage>
</organism>
<dbReference type="InterPro" id="IPR035979">
    <property type="entry name" value="RBD_domain_sf"/>
</dbReference>